<feature type="coiled-coil region" evidence="8">
    <location>
        <begin position="410"/>
        <end position="452"/>
    </location>
</feature>
<feature type="coiled-coil region" evidence="8">
    <location>
        <begin position="204"/>
        <end position="271"/>
    </location>
</feature>
<proteinExistence type="inferred from homology"/>
<dbReference type="Proteomes" id="UP000828390">
    <property type="component" value="Unassembled WGS sequence"/>
</dbReference>
<evidence type="ECO:0000256" key="8">
    <source>
        <dbReference type="SAM" id="Coils"/>
    </source>
</evidence>
<evidence type="ECO:0000256" key="1">
    <source>
        <dbReference type="ARBA" id="ARBA00010877"/>
    </source>
</evidence>
<evidence type="ECO:0000256" key="4">
    <source>
        <dbReference type="ARBA" id="ARBA00022989"/>
    </source>
</evidence>
<evidence type="ECO:0000256" key="5">
    <source>
        <dbReference type="ARBA" id="ARBA00023128"/>
    </source>
</evidence>
<dbReference type="AlphaFoldDB" id="A0A9D4EQH3"/>
<dbReference type="Pfam" id="PF09731">
    <property type="entry name" value="Mitofilin"/>
    <property type="match status" value="2"/>
</dbReference>
<protein>
    <recommendedName>
        <fullName evidence="7">MICOS complex subunit MIC60</fullName>
    </recommendedName>
    <alternativeName>
        <fullName evidence="7">Mitofilin</fullName>
    </alternativeName>
</protein>
<evidence type="ECO:0000313" key="11">
    <source>
        <dbReference type="Proteomes" id="UP000828390"/>
    </source>
</evidence>
<comment type="similarity">
    <text evidence="1 7">Belongs to the MICOS complex subunit Mic60 family.</text>
</comment>
<keyword evidence="8" id="KW-0175">Coiled coil</keyword>
<dbReference type="EMBL" id="JAIWYP010000008">
    <property type="protein sequence ID" value="KAH3784974.1"/>
    <property type="molecule type" value="Genomic_DNA"/>
</dbReference>
<evidence type="ECO:0000256" key="7">
    <source>
        <dbReference type="RuleBase" id="RU363000"/>
    </source>
</evidence>
<comment type="subunit">
    <text evidence="7">Component of the mitochondrial contact site and cristae organizing system (MICOS) complex.</text>
</comment>
<keyword evidence="3 7" id="KW-0999">Mitochondrion inner membrane</keyword>
<reference evidence="10" key="2">
    <citation type="submission" date="2020-11" db="EMBL/GenBank/DDBJ databases">
        <authorList>
            <person name="McCartney M.A."/>
            <person name="Auch B."/>
            <person name="Kono T."/>
            <person name="Mallez S."/>
            <person name="Becker A."/>
            <person name="Gohl D.M."/>
            <person name="Silverstein K.A.T."/>
            <person name="Koren S."/>
            <person name="Bechman K.B."/>
            <person name="Herman A."/>
            <person name="Abrahante J.E."/>
            <person name="Garbe J."/>
        </authorList>
    </citation>
    <scope>NUCLEOTIDE SEQUENCE</scope>
    <source>
        <strain evidence="10">Duluth1</strain>
        <tissue evidence="10">Whole animal</tissue>
    </source>
</reference>
<keyword evidence="5 7" id="KW-0496">Mitochondrion</keyword>
<dbReference type="InterPro" id="IPR019133">
    <property type="entry name" value="MIC60"/>
</dbReference>
<dbReference type="GO" id="GO:0061617">
    <property type="term" value="C:MICOS complex"/>
    <property type="evidence" value="ECO:0007669"/>
    <property type="project" value="TreeGrafter"/>
</dbReference>
<evidence type="ECO:0000256" key="2">
    <source>
        <dbReference type="ARBA" id="ARBA00022692"/>
    </source>
</evidence>
<feature type="coiled-coil region" evidence="8">
    <location>
        <begin position="306"/>
        <end position="369"/>
    </location>
</feature>
<feature type="compositionally biased region" description="Polar residues" evidence="9">
    <location>
        <begin position="168"/>
        <end position="178"/>
    </location>
</feature>
<accession>A0A9D4EQH3</accession>
<name>A0A9D4EQH3_DREPO</name>
<sequence length="795" mass="91295">MWKTRTFCSSARLRGLGSSSTPSICLSTPKSSTKQHLPVTFAARGSLNIENAFLLGQYRIMALTSRYLTTKVPPEFVKAEKPSPPPPPPPPRKSGFGKKFLFGIVVGSVLVVFGVREYSKYDDKFARKVRSYLDDQLSDGWKTTAGYIFLDSPSVPAPVISGDKTRQDIPTYQPGTYQETDKNGNLLPKLRTAPVPLIPETAPAAEKDAEVDRKLREKAELQQQVLEKEASVAARNQYLQERLADMETDCREAWERAAEAQQRALEATRRHTQLMRVAMDDTTNVQEKDLQWQNVAMAFDEREDAARKLDIDLSNARDNLDRLKHAIDEGRKEAETKKNAALTTANEKLNKWTSELNKKQNEVSRAESEYRVMMKYKDLVDKGKEVFRKEVESLMPELGTKIRSGRKMSEEDLNILIAHAHRRIEQLNKQMALQLAMENQRLQQALSDQRDEDEKITQARIQVEQERMRDEFAIQKERWVGIVRMREEFAIQKERWVGIVRMRDEFAIQKERWEKDANVEFELELRKELSRQTAAHSDHLQQVLRIQETKLVREFERELHVRMLDERQRFEGELSGWTARLRGIESAVSARAESEAIAKEAQDLWLATVALNGSILYGNEGGKTWEEQLKPLEKDVETIFMAAKNNPFVNRVLESIPQRALTRGVYTEDNLRQRFTKVYRVAKRVALIDETGGSLMKFMLSYFQSFFVIPSVYAIHESDEVDVSKMDVFQLCGHARYWIEKGDLEQALKFMNQLTGESRRVAADWIEETRLLLETKQAALALMAFASSSGLGTIF</sequence>
<dbReference type="GO" id="GO:0042407">
    <property type="term" value="P:cristae formation"/>
    <property type="evidence" value="ECO:0007669"/>
    <property type="project" value="TreeGrafter"/>
</dbReference>
<keyword evidence="4" id="KW-1133">Transmembrane helix</keyword>
<evidence type="ECO:0000256" key="3">
    <source>
        <dbReference type="ARBA" id="ARBA00022792"/>
    </source>
</evidence>
<keyword evidence="11" id="KW-1185">Reference proteome</keyword>
<comment type="subcellular location">
    <subcellularLocation>
        <location evidence="7">Mitochondrion inner membrane</location>
        <topology evidence="7">Single-pass membrane protein</topology>
    </subcellularLocation>
</comment>
<evidence type="ECO:0000256" key="6">
    <source>
        <dbReference type="ARBA" id="ARBA00023136"/>
    </source>
</evidence>
<feature type="region of interest" description="Disordered" evidence="9">
    <location>
        <begin position="159"/>
        <end position="185"/>
    </location>
</feature>
<comment type="caution">
    <text evidence="10">The sequence shown here is derived from an EMBL/GenBank/DDBJ whole genome shotgun (WGS) entry which is preliminary data.</text>
</comment>
<keyword evidence="2 7" id="KW-0812">Transmembrane</keyword>
<organism evidence="10 11">
    <name type="scientific">Dreissena polymorpha</name>
    <name type="common">Zebra mussel</name>
    <name type="synonym">Mytilus polymorpha</name>
    <dbReference type="NCBI Taxonomy" id="45954"/>
    <lineage>
        <taxon>Eukaryota</taxon>
        <taxon>Metazoa</taxon>
        <taxon>Spiralia</taxon>
        <taxon>Lophotrochozoa</taxon>
        <taxon>Mollusca</taxon>
        <taxon>Bivalvia</taxon>
        <taxon>Autobranchia</taxon>
        <taxon>Heteroconchia</taxon>
        <taxon>Euheterodonta</taxon>
        <taxon>Imparidentia</taxon>
        <taxon>Neoheterodontei</taxon>
        <taxon>Myida</taxon>
        <taxon>Dreissenoidea</taxon>
        <taxon>Dreissenidae</taxon>
        <taxon>Dreissena</taxon>
    </lineage>
</organism>
<dbReference type="PANTHER" id="PTHR15415">
    <property type="entry name" value="MITOFILIN"/>
    <property type="match status" value="1"/>
</dbReference>
<evidence type="ECO:0000313" key="10">
    <source>
        <dbReference type="EMBL" id="KAH3784974.1"/>
    </source>
</evidence>
<comment type="function">
    <text evidence="7">Component of the MICOS complex, a large protein complex of the mitochondrial inner membrane that plays crucial roles in the maintenance of crista junctions, inner membrane architecture, and formation of contact sites to the outer membrane.</text>
</comment>
<evidence type="ECO:0000256" key="9">
    <source>
        <dbReference type="SAM" id="MobiDB-lite"/>
    </source>
</evidence>
<keyword evidence="6" id="KW-0472">Membrane</keyword>
<reference evidence="10" key="1">
    <citation type="journal article" date="2019" name="bioRxiv">
        <title>The Genome of the Zebra Mussel, Dreissena polymorpha: A Resource for Invasive Species Research.</title>
        <authorList>
            <person name="McCartney M.A."/>
            <person name="Auch B."/>
            <person name="Kono T."/>
            <person name="Mallez S."/>
            <person name="Zhang Y."/>
            <person name="Obille A."/>
            <person name="Becker A."/>
            <person name="Abrahante J.E."/>
            <person name="Garbe J."/>
            <person name="Badalamenti J.P."/>
            <person name="Herman A."/>
            <person name="Mangelson H."/>
            <person name="Liachko I."/>
            <person name="Sullivan S."/>
            <person name="Sone E.D."/>
            <person name="Koren S."/>
            <person name="Silverstein K.A.T."/>
            <person name="Beckman K.B."/>
            <person name="Gohl D.M."/>
        </authorList>
    </citation>
    <scope>NUCLEOTIDE SEQUENCE</scope>
    <source>
        <strain evidence="10">Duluth1</strain>
        <tissue evidence="10">Whole animal</tissue>
    </source>
</reference>
<dbReference type="PANTHER" id="PTHR15415:SF7">
    <property type="entry name" value="MICOS COMPLEX SUBUNIT MIC60"/>
    <property type="match status" value="1"/>
</dbReference>
<gene>
    <name evidence="10" type="ORF">DPMN_163049</name>
</gene>